<keyword evidence="2" id="KW-0175">Coiled coil</keyword>
<dbReference type="AlphaFoldDB" id="A0AAN7TVE5"/>
<sequence>MSSKEKELKDYIEKSLREFETDDSSMVVEYIFGIISDLSSSDDEKKESIGEFLESLTEKDSTSFCNEMLAIQKEIMDDKETEKKLKLTNLKLEQELKIKETTQSEIIEEEKYENPYHKMSREEQKKRDALLSKYGYDEEDVDVNGDIILSDHIEKKKIEDNKIESGLGENLNAKRIADEEKAKREKSKIEHQKKVQRDKEALEKQKRDEEKKKTVKKEKRRL</sequence>
<evidence type="ECO:0000256" key="1">
    <source>
        <dbReference type="ARBA" id="ARBA00005305"/>
    </source>
</evidence>
<comment type="caution">
    <text evidence="5">The sequence shown here is derived from an EMBL/GenBank/DDBJ whole genome shotgun (WGS) entry which is preliminary data.</text>
</comment>
<dbReference type="PANTHER" id="PTHR31684">
    <property type="entry name" value="COILED-COIL DOMAIN-CONTAINING PROTEIN 43"/>
    <property type="match status" value="1"/>
</dbReference>
<feature type="domain" description="CCDC43 PWI-like" evidence="4">
    <location>
        <begin position="4"/>
        <end position="70"/>
    </location>
</feature>
<feature type="compositionally biased region" description="Basic residues" evidence="3">
    <location>
        <begin position="213"/>
        <end position="222"/>
    </location>
</feature>
<evidence type="ECO:0000256" key="3">
    <source>
        <dbReference type="SAM" id="MobiDB-lite"/>
    </source>
</evidence>
<proteinExistence type="inferred from homology"/>
<protein>
    <recommendedName>
        <fullName evidence="4">CCDC43 PWI-like domain-containing protein</fullName>
    </recommendedName>
</protein>
<dbReference type="InterPro" id="IPR037666">
    <property type="entry name" value="CCDC43"/>
</dbReference>
<evidence type="ECO:0000313" key="5">
    <source>
        <dbReference type="EMBL" id="KAK5576776.1"/>
    </source>
</evidence>
<gene>
    <name evidence="5" type="ORF">RB653_007920</name>
</gene>
<organism evidence="5 6">
    <name type="scientific">Dictyostelium firmibasis</name>
    <dbReference type="NCBI Taxonomy" id="79012"/>
    <lineage>
        <taxon>Eukaryota</taxon>
        <taxon>Amoebozoa</taxon>
        <taxon>Evosea</taxon>
        <taxon>Eumycetozoa</taxon>
        <taxon>Dictyostelia</taxon>
        <taxon>Dictyosteliales</taxon>
        <taxon>Dictyosteliaceae</taxon>
        <taxon>Dictyostelium</taxon>
    </lineage>
</organism>
<evidence type="ECO:0000313" key="6">
    <source>
        <dbReference type="Proteomes" id="UP001344447"/>
    </source>
</evidence>
<feature type="compositionally biased region" description="Basic and acidic residues" evidence="3">
    <location>
        <begin position="175"/>
        <end position="212"/>
    </location>
</feature>
<keyword evidence="6" id="KW-1185">Reference proteome</keyword>
<evidence type="ECO:0000259" key="4">
    <source>
        <dbReference type="Pfam" id="PF26091"/>
    </source>
</evidence>
<accession>A0AAN7TVE5</accession>
<dbReference type="InterPro" id="IPR058771">
    <property type="entry name" value="PWI_CCDC43"/>
</dbReference>
<evidence type="ECO:0000256" key="2">
    <source>
        <dbReference type="ARBA" id="ARBA00023054"/>
    </source>
</evidence>
<feature type="region of interest" description="Disordered" evidence="3">
    <location>
        <begin position="159"/>
        <end position="222"/>
    </location>
</feature>
<comment type="similarity">
    <text evidence="1">Belongs to the CCDC43 family.</text>
</comment>
<reference evidence="5 6" key="1">
    <citation type="submission" date="2023-11" db="EMBL/GenBank/DDBJ databases">
        <title>Dfirmibasis_genome.</title>
        <authorList>
            <person name="Edelbroek B."/>
            <person name="Kjellin J."/>
            <person name="Jerlstrom-Hultqvist J."/>
            <person name="Soderbom F."/>
        </authorList>
    </citation>
    <scope>NUCLEOTIDE SEQUENCE [LARGE SCALE GENOMIC DNA]</scope>
    <source>
        <strain evidence="5 6">TNS-C-14</strain>
    </source>
</reference>
<dbReference type="EMBL" id="JAVFKY010000005">
    <property type="protein sequence ID" value="KAK5576776.1"/>
    <property type="molecule type" value="Genomic_DNA"/>
</dbReference>
<dbReference type="PANTHER" id="PTHR31684:SF2">
    <property type="entry name" value="COILED-COIL DOMAIN-CONTAINING PROTEIN 43"/>
    <property type="match status" value="1"/>
</dbReference>
<dbReference type="Proteomes" id="UP001344447">
    <property type="component" value="Unassembled WGS sequence"/>
</dbReference>
<dbReference type="Pfam" id="PF26091">
    <property type="entry name" value="PWI_CCDC43"/>
    <property type="match status" value="1"/>
</dbReference>
<name>A0AAN7TVE5_9MYCE</name>